<evidence type="ECO:0000259" key="4">
    <source>
        <dbReference type="PROSITE" id="PS50893"/>
    </source>
</evidence>
<dbReference type="EMBL" id="GL996527">
    <property type="protein sequence ID" value="EGV62800.1"/>
    <property type="molecule type" value="Genomic_DNA"/>
</dbReference>
<dbReference type="Gene3D" id="3.40.50.300">
    <property type="entry name" value="P-loop containing nucleotide triphosphate hydrolases"/>
    <property type="match status" value="1"/>
</dbReference>
<feature type="domain" description="ABC transporter" evidence="4">
    <location>
        <begin position="5"/>
        <end position="243"/>
    </location>
</feature>
<dbReference type="InterPro" id="IPR003593">
    <property type="entry name" value="AAA+_ATPase"/>
</dbReference>
<dbReference type="PANTHER" id="PTHR43158:SF2">
    <property type="entry name" value="SKFA PEPTIDE EXPORT ATP-BINDING PROTEIN SKFE"/>
    <property type="match status" value="1"/>
</dbReference>
<dbReference type="GO" id="GO:0005524">
    <property type="term" value="F:ATP binding"/>
    <property type="evidence" value="ECO:0007669"/>
    <property type="project" value="UniProtKB-KW"/>
</dbReference>
<accession>G3BB58</accession>
<evidence type="ECO:0000256" key="3">
    <source>
        <dbReference type="SAM" id="MobiDB-lite"/>
    </source>
</evidence>
<dbReference type="InterPro" id="IPR003439">
    <property type="entry name" value="ABC_transporter-like_ATP-bd"/>
</dbReference>
<keyword evidence="6" id="KW-1185">Reference proteome</keyword>
<feature type="region of interest" description="Disordered" evidence="3">
    <location>
        <begin position="271"/>
        <end position="310"/>
    </location>
</feature>
<dbReference type="HOGENOM" id="CLU_057592_3_0_1"/>
<dbReference type="Pfam" id="PF00005">
    <property type="entry name" value="ABC_tran"/>
    <property type="match status" value="1"/>
</dbReference>
<keyword evidence="2" id="KW-0067">ATP-binding</keyword>
<evidence type="ECO:0000256" key="2">
    <source>
        <dbReference type="ARBA" id="ARBA00022840"/>
    </source>
</evidence>
<keyword evidence="1" id="KW-0547">Nucleotide-binding</keyword>
<dbReference type="PANTHER" id="PTHR43158">
    <property type="entry name" value="SKFA PEPTIDE EXPORT ATP-BINDING PROTEIN SKFE"/>
    <property type="match status" value="1"/>
</dbReference>
<dbReference type="SUPFAM" id="SSF52540">
    <property type="entry name" value="P-loop containing nucleoside triphosphate hydrolases"/>
    <property type="match status" value="1"/>
</dbReference>
<dbReference type="STRING" id="590646.G3BB58"/>
<dbReference type="InterPro" id="IPR027417">
    <property type="entry name" value="P-loop_NTPase"/>
</dbReference>
<protein>
    <submittedName>
        <fullName evidence="5">p-loop containing nucleoside triphosphate hydrolase protein</fullName>
    </submittedName>
</protein>
<dbReference type="KEGG" id="cten:18247935"/>
<reference evidence="5 6" key="1">
    <citation type="journal article" date="2011" name="Proc. Natl. Acad. Sci. U.S.A.">
        <title>Comparative genomics of xylose-fermenting fungi for enhanced biofuel production.</title>
        <authorList>
            <person name="Wohlbach D.J."/>
            <person name="Kuo A."/>
            <person name="Sato T.K."/>
            <person name="Potts K.M."/>
            <person name="Salamov A.A."/>
            <person name="LaButti K.M."/>
            <person name="Sun H."/>
            <person name="Clum A."/>
            <person name="Pangilinan J.L."/>
            <person name="Lindquist E.A."/>
            <person name="Lucas S."/>
            <person name="Lapidus A."/>
            <person name="Jin M."/>
            <person name="Gunawan C."/>
            <person name="Balan V."/>
            <person name="Dale B.E."/>
            <person name="Jeffries T.W."/>
            <person name="Zinkel R."/>
            <person name="Barry K.W."/>
            <person name="Grigoriev I.V."/>
            <person name="Gasch A.P."/>
        </authorList>
    </citation>
    <scope>NUCLEOTIDE SEQUENCE [LARGE SCALE GENOMIC DNA]</scope>
    <source>
        <strain evidence="5">ATCC 10573</strain>
        <strain evidence="6">ATCC 10573 / BCRC 21748 / CBS 615 / JCM 9827 / NBRC 10315 / NRRL Y-1498 / VKM Y-70</strain>
    </source>
</reference>
<dbReference type="Proteomes" id="UP000000707">
    <property type="component" value="Unassembled WGS sequence"/>
</dbReference>
<dbReference type="EMBL" id="GL996527">
    <property type="protein sequence ID" value="EGV62801.1"/>
    <property type="molecule type" value="Genomic_DNA"/>
</dbReference>
<gene>
    <name evidence="5" type="ORF">CANTEDRAFT_115613</name>
</gene>
<evidence type="ECO:0000256" key="1">
    <source>
        <dbReference type="ARBA" id="ARBA00022741"/>
    </source>
</evidence>
<evidence type="ECO:0000313" key="6">
    <source>
        <dbReference type="Proteomes" id="UP000000707"/>
    </source>
</evidence>
<feature type="compositionally biased region" description="Basic and acidic residues" evidence="3">
    <location>
        <begin position="271"/>
        <end position="300"/>
    </location>
</feature>
<proteinExistence type="predicted"/>
<organism evidence="6">
    <name type="scientific">Candida tenuis (strain ATCC 10573 / BCRC 21748 / CBS 615 / JCM 9827 / NBRC 10315 / NRRL Y-1498 / VKM Y-70)</name>
    <name type="common">Yeast</name>
    <name type="synonym">Yamadazyma tenuis</name>
    <dbReference type="NCBI Taxonomy" id="590646"/>
    <lineage>
        <taxon>Eukaryota</taxon>
        <taxon>Fungi</taxon>
        <taxon>Dikarya</taxon>
        <taxon>Ascomycota</taxon>
        <taxon>Saccharomycotina</taxon>
        <taxon>Pichiomycetes</taxon>
        <taxon>Debaryomycetaceae</taxon>
        <taxon>Yamadazyma</taxon>
    </lineage>
</organism>
<sequence length="310" mass="35351">MTFAIETNHLSYKFPKATSYGIEDVTLQIPWGTTNLVVGPNGAGKSTLLRILAGKTLIKQGHLKLGGFDPFEFSIDRNAKRNSDINSYITYLGIEWASNPVVKREMPVNLLISSIGGDTYTDRRDELIRILDIDPEWLMSNISDGERRRVQLVIGLLKPWKLLLLDEVTVDLDVIARDNLLKFLKKEVSERQACVVYATHIYDGLNQAWCDRLIHFNKGSVKDDIAMDKIQFEDVQKLRVLNGGYTVPISRSFHPLVSHWLAEDLESRGSRAEDRDQMAKRHNDWSNKRDGSYFDGKDNDIASYFKSTRS</sequence>
<dbReference type="GeneID" id="18247935"/>
<dbReference type="AlphaFoldDB" id="G3BB58"/>
<dbReference type="PROSITE" id="PS50893">
    <property type="entry name" value="ABC_TRANSPORTER_2"/>
    <property type="match status" value="1"/>
</dbReference>
<evidence type="ECO:0000313" key="5">
    <source>
        <dbReference type="EMBL" id="EGV62800.1"/>
    </source>
</evidence>
<dbReference type="OrthoDB" id="6512918at2759"/>
<keyword evidence="5" id="KW-0378">Hydrolase</keyword>
<dbReference type="eggNOG" id="KOG2355">
    <property type="taxonomic scope" value="Eukaryota"/>
</dbReference>
<dbReference type="GO" id="GO:0016887">
    <property type="term" value="F:ATP hydrolysis activity"/>
    <property type="evidence" value="ECO:0007669"/>
    <property type="project" value="InterPro"/>
</dbReference>
<name>G3BB58_CANTC</name>
<dbReference type="SMART" id="SM00382">
    <property type="entry name" value="AAA"/>
    <property type="match status" value="1"/>
</dbReference>